<accession>A0A521ESG8</accession>
<feature type="transmembrane region" description="Helical" evidence="5">
    <location>
        <begin position="144"/>
        <end position="165"/>
    </location>
</feature>
<feature type="transmembrane region" description="Helical" evidence="5">
    <location>
        <begin position="459"/>
        <end position="483"/>
    </location>
</feature>
<feature type="transmembrane region" description="Helical" evidence="5">
    <location>
        <begin position="208"/>
        <end position="227"/>
    </location>
</feature>
<dbReference type="GO" id="GO:0016020">
    <property type="term" value="C:membrane"/>
    <property type="evidence" value="ECO:0007669"/>
    <property type="project" value="UniProtKB-SubCell"/>
</dbReference>
<evidence type="ECO:0000256" key="2">
    <source>
        <dbReference type="ARBA" id="ARBA00022692"/>
    </source>
</evidence>
<dbReference type="InterPro" id="IPR007016">
    <property type="entry name" value="O-antigen_ligase-rel_domated"/>
</dbReference>
<dbReference type="Proteomes" id="UP000319267">
    <property type="component" value="Unassembled WGS sequence"/>
</dbReference>
<keyword evidence="2 5" id="KW-0812">Transmembrane</keyword>
<dbReference type="SUPFAM" id="SSF48452">
    <property type="entry name" value="TPR-like"/>
    <property type="match status" value="1"/>
</dbReference>
<gene>
    <name evidence="7" type="ORF">SAMN06265220_10541</name>
</gene>
<feature type="transmembrane region" description="Helical" evidence="5">
    <location>
        <begin position="402"/>
        <end position="424"/>
    </location>
</feature>
<dbReference type="Gene3D" id="1.25.40.10">
    <property type="entry name" value="Tetratricopeptide repeat domain"/>
    <property type="match status" value="1"/>
</dbReference>
<evidence type="ECO:0000313" key="7">
    <source>
        <dbReference type="EMBL" id="SMO86869.1"/>
    </source>
</evidence>
<dbReference type="OrthoDB" id="665122at2"/>
<protein>
    <submittedName>
        <fullName evidence="7">O-antigen ligase</fullName>
    </submittedName>
</protein>
<feature type="transmembrane region" description="Helical" evidence="5">
    <location>
        <begin position="51"/>
        <end position="70"/>
    </location>
</feature>
<dbReference type="EMBL" id="FXTQ01000005">
    <property type="protein sequence ID" value="SMO86869.1"/>
    <property type="molecule type" value="Genomic_DNA"/>
</dbReference>
<name>A0A521ESG8_9FLAO</name>
<evidence type="ECO:0000256" key="1">
    <source>
        <dbReference type="ARBA" id="ARBA00004141"/>
    </source>
</evidence>
<proteinExistence type="predicted"/>
<dbReference type="InterPro" id="IPR051533">
    <property type="entry name" value="WaaL-like"/>
</dbReference>
<evidence type="ECO:0000256" key="3">
    <source>
        <dbReference type="ARBA" id="ARBA00022989"/>
    </source>
</evidence>
<keyword evidence="8" id="KW-1185">Reference proteome</keyword>
<reference evidence="7 8" key="1">
    <citation type="submission" date="2017-05" db="EMBL/GenBank/DDBJ databases">
        <authorList>
            <person name="Varghese N."/>
            <person name="Submissions S."/>
        </authorList>
    </citation>
    <scope>NUCLEOTIDE SEQUENCE [LARGE SCALE GENOMIC DNA]</scope>
    <source>
        <strain evidence="7 8">DSM 29982</strain>
    </source>
</reference>
<feature type="transmembrane region" description="Helical" evidence="5">
    <location>
        <begin position="23"/>
        <end position="45"/>
    </location>
</feature>
<keyword evidence="7" id="KW-0436">Ligase</keyword>
<feature type="transmembrane region" description="Helical" evidence="5">
    <location>
        <begin position="264"/>
        <end position="282"/>
    </location>
</feature>
<evidence type="ECO:0000313" key="8">
    <source>
        <dbReference type="Proteomes" id="UP000319267"/>
    </source>
</evidence>
<keyword evidence="3 5" id="KW-1133">Transmembrane helix</keyword>
<dbReference type="PANTHER" id="PTHR37422:SF13">
    <property type="entry name" value="LIPOPOLYSACCHARIDE BIOSYNTHESIS PROTEIN PA4999-RELATED"/>
    <property type="match status" value="1"/>
</dbReference>
<dbReference type="PANTHER" id="PTHR37422">
    <property type="entry name" value="TEICHURONIC ACID BIOSYNTHESIS PROTEIN TUAE"/>
    <property type="match status" value="1"/>
</dbReference>
<keyword evidence="4 5" id="KW-0472">Membrane</keyword>
<feature type="transmembrane region" description="Helical" evidence="5">
    <location>
        <begin position="82"/>
        <end position="106"/>
    </location>
</feature>
<evidence type="ECO:0000259" key="6">
    <source>
        <dbReference type="Pfam" id="PF04932"/>
    </source>
</evidence>
<feature type="transmembrane region" description="Helical" evidence="5">
    <location>
        <begin position="185"/>
        <end position="203"/>
    </location>
</feature>
<organism evidence="7 8">
    <name type="scientific">Flavobacterium nitrogenifigens</name>
    <dbReference type="NCBI Taxonomy" id="1617283"/>
    <lineage>
        <taxon>Bacteria</taxon>
        <taxon>Pseudomonadati</taxon>
        <taxon>Bacteroidota</taxon>
        <taxon>Flavobacteriia</taxon>
        <taxon>Flavobacteriales</taxon>
        <taxon>Flavobacteriaceae</taxon>
        <taxon>Flavobacterium</taxon>
    </lineage>
</organism>
<feature type="transmembrane region" description="Helical" evidence="5">
    <location>
        <begin position="112"/>
        <end position="132"/>
    </location>
</feature>
<dbReference type="InterPro" id="IPR011990">
    <property type="entry name" value="TPR-like_helical_dom_sf"/>
</dbReference>
<feature type="transmembrane region" description="Helical" evidence="5">
    <location>
        <begin position="233"/>
        <end position="252"/>
    </location>
</feature>
<evidence type="ECO:0000256" key="4">
    <source>
        <dbReference type="ARBA" id="ARBA00023136"/>
    </source>
</evidence>
<comment type="subcellular location">
    <subcellularLocation>
        <location evidence="1">Membrane</location>
        <topology evidence="1">Multi-pass membrane protein</topology>
    </subcellularLocation>
</comment>
<feature type="domain" description="O-antigen ligase-related" evidence="6">
    <location>
        <begin position="217"/>
        <end position="379"/>
    </location>
</feature>
<dbReference type="GO" id="GO:0016874">
    <property type="term" value="F:ligase activity"/>
    <property type="evidence" value="ECO:0007669"/>
    <property type="project" value="UniProtKB-KW"/>
</dbReference>
<evidence type="ECO:0000256" key="5">
    <source>
        <dbReference type="SAM" id="Phobius"/>
    </source>
</evidence>
<sequence length="679" mass="78344">MMEQELDLSKYVSKSKKREMQSIDVLILIIVSFYFSIDCITISYIQDQLGIHWLLLSILNFLSGVFMFQYRKDIFHFSIKPIFKNSILLIYFFFLIIAGVSIFFAINKVESMIIYTRFLTTVVTFCILAVLLYKRLYLFKPLSIVVAILILIKSFSAVKLFYAGLGKIGLGVLINSLQSTEGNKNIFAAVLVVQIPVLVYGLLVHKKWLKYLCALSLGFALTTVFLINARAAYLSTLLQFFLLLVGIFFIFYKANKMKLFYKNALVLLCVFLGSFFISQHSIKKALQKDKNSVYGTVGDRLSTITDNSNSTTSIRLEYWQHALEVVKKNPILGVGVGNWKLYTTTYTNTLIDDNTFSKHPHNDFIEVAGETGIPNGIVYILIFGCAFFLALKSMFSKQEHELKLLSLILFISLCGYFIDAFFNFPLERPHMQILFAFLLATIIINYLEDKEEKKGDQDVIWIKVLVLSIVVLSAVGTCIHYTVFKSMKSQFIIDNDLNSVDGLPDALPQYKYDQVKLMFPSFPNIAENSETIGYKEAKYLQKEKRYDEAIKILDSVHKFSPNTAYDYYLKCKIYQDLKKQDSAYLYGKKAFYAKPRNIYYYKMAIHLGSLNKDSAEIVKMYNLFNTYRKDSQAYFYYAKCLAWSGKYNIKEMKKIVDEGVKLYPEEKDLIQWQSVLSKY</sequence>
<dbReference type="AlphaFoldDB" id="A0A521ESG8"/>
<dbReference type="RefSeq" id="WP_111376090.1">
    <property type="nucleotide sequence ID" value="NZ_CP043612.1"/>
</dbReference>
<feature type="transmembrane region" description="Helical" evidence="5">
    <location>
        <begin position="376"/>
        <end position="395"/>
    </location>
</feature>
<dbReference type="Pfam" id="PF04932">
    <property type="entry name" value="Wzy_C"/>
    <property type="match status" value="1"/>
</dbReference>
<feature type="transmembrane region" description="Helical" evidence="5">
    <location>
        <begin position="430"/>
        <end position="447"/>
    </location>
</feature>